<dbReference type="GO" id="GO:0005524">
    <property type="term" value="F:ATP binding"/>
    <property type="evidence" value="ECO:0007669"/>
    <property type="project" value="InterPro"/>
</dbReference>
<sequence>MDFDKLLQLTVQKNGSDLFITADAPPSMKVNGTIMPVTKSALTPEQSMTLVKSVMTPSQIKEFDETLECQFAISDKQQNARFRVSAFVQKDCAGMVLRKIETKIPTVEQLNLPPILNEIAMKKRGIVLLVGATGTGKSTTLAAMMGYRNENSRGHIITIEDPIEYVHEHKGCIITQREVGIDTKSFEAGLKNALRQAPDVILIGEIRTRETMDYAIQYAETGHLVFATLHANNANQAIERIIHFFDAEHHEQILMDLSLNLRAIVAQQLIATPDGKGRRAAIEILLNSQLIGDYIRKGEIHEIKPVMKRSRELGMQTFDQALFDLYENGEITYRDAIKHADSPNDLRLLIKLESKSANKIDENELNFSLQSDDNSAANENTMF</sequence>
<evidence type="ECO:0000313" key="3">
    <source>
        <dbReference type="EMBL" id="PKZ69405.1"/>
    </source>
</evidence>
<protein>
    <submittedName>
        <fullName evidence="3">Type IV pili twitching motility protein PilT</fullName>
    </submittedName>
</protein>
<dbReference type="Pfam" id="PF00437">
    <property type="entry name" value="T2SSE"/>
    <property type="match status" value="1"/>
</dbReference>
<dbReference type="RefSeq" id="WP_101963825.1">
    <property type="nucleotide sequence ID" value="NZ_PKJS01000003.1"/>
</dbReference>
<accession>A0A2I1RJU7</accession>
<gene>
    <name evidence="3" type="ORF">CYJ96_02600</name>
</gene>
<dbReference type="GO" id="GO:0016887">
    <property type="term" value="F:ATP hydrolysis activity"/>
    <property type="evidence" value="ECO:0007669"/>
    <property type="project" value="InterPro"/>
</dbReference>
<comment type="caution">
    <text evidence="3">The sequence shown here is derived from an EMBL/GenBank/DDBJ whole genome shotgun (WGS) entry which is preliminary data.</text>
</comment>
<dbReference type="PANTHER" id="PTHR30486">
    <property type="entry name" value="TWITCHING MOTILITY PROTEIN PILT"/>
    <property type="match status" value="1"/>
</dbReference>
<dbReference type="AlphaFoldDB" id="A0A2I1RJU7"/>
<dbReference type="InterPro" id="IPR050921">
    <property type="entry name" value="T4SS_GSP_E_ATPase"/>
</dbReference>
<evidence type="ECO:0000259" key="2">
    <source>
        <dbReference type="SMART" id="SM00382"/>
    </source>
</evidence>
<feature type="domain" description="AAA+ ATPase" evidence="2">
    <location>
        <begin position="123"/>
        <end position="254"/>
    </location>
</feature>
<dbReference type="InterPro" id="IPR003593">
    <property type="entry name" value="AAA+_ATPase"/>
</dbReference>
<dbReference type="Gene3D" id="3.40.50.300">
    <property type="entry name" value="P-loop containing nucleotide triphosphate hydrolases"/>
    <property type="match status" value="1"/>
</dbReference>
<dbReference type="NCBIfam" id="TIGR01420">
    <property type="entry name" value="pilT_fam"/>
    <property type="match status" value="1"/>
</dbReference>
<dbReference type="Gene3D" id="3.30.450.90">
    <property type="match status" value="1"/>
</dbReference>
<dbReference type="PANTHER" id="PTHR30486:SF12">
    <property type="entry name" value="TYPE IV PILUS ATPASE PILU"/>
    <property type="match status" value="1"/>
</dbReference>
<proteinExistence type="inferred from homology"/>
<dbReference type="SMART" id="SM00382">
    <property type="entry name" value="AAA"/>
    <property type="match status" value="1"/>
</dbReference>
<dbReference type="CDD" id="cd01131">
    <property type="entry name" value="PilT"/>
    <property type="match status" value="1"/>
</dbReference>
<dbReference type="InterPro" id="IPR027417">
    <property type="entry name" value="P-loop_NTPase"/>
</dbReference>
<organism evidence="3 4">
    <name type="scientific">Faucicola osloensis</name>
    <name type="common">Moraxella osloensis</name>
    <dbReference type="NCBI Taxonomy" id="34062"/>
    <lineage>
        <taxon>Bacteria</taxon>
        <taxon>Pseudomonadati</taxon>
        <taxon>Pseudomonadota</taxon>
        <taxon>Gammaproteobacteria</taxon>
        <taxon>Moraxellales</taxon>
        <taxon>Moraxellaceae</taxon>
        <taxon>Faucicola</taxon>
    </lineage>
</organism>
<comment type="similarity">
    <text evidence="1">Belongs to the GSP E family.</text>
</comment>
<dbReference type="FunFam" id="3.40.50.300:FF:001116">
    <property type="entry name" value="Type IV pili twitching motility protein PilT"/>
    <property type="match status" value="1"/>
</dbReference>
<dbReference type="InterPro" id="IPR001482">
    <property type="entry name" value="T2SS/T4SS_dom"/>
</dbReference>
<dbReference type="EMBL" id="PKJS01000003">
    <property type="protein sequence ID" value="PKZ69405.1"/>
    <property type="molecule type" value="Genomic_DNA"/>
</dbReference>
<dbReference type="InterPro" id="IPR006321">
    <property type="entry name" value="PilT/PilU"/>
</dbReference>
<dbReference type="SUPFAM" id="SSF52540">
    <property type="entry name" value="P-loop containing nucleoside triphosphate hydrolases"/>
    <property type="match status" value="1"/>
</dbReference>
<evidence type="ECO:0000313" key="4">
    <source>
        <dbReference type="Proteomes" id="UP000234914"/>
    </source>
</evidence>
<evidence type="ECO:0000256" key="1">
    <source>
        <dbReference type="ARBA" id="ARBA00006611"/>
    </source>
</evidence>
<name>A0A2I1RJU7_FAUOS</name>
<dbReference type="Proteomes" id="UP000234914">
    <property type="component" value="Unassembled WGS sequence"/>
</dbReference>
<reference evidence="3 4" key="1">
    <citation type="submission" date="2017-12" db="EMBL/GenBank/DDBJ databases">
        <title>Phylogenetic diversity of female urinary microbiome.</title>
        <authorList>
            <person name="Thomas-White K."/>
            <person name="Wolfe A.J."/>
        </authorList>
    </citation>
    <scope>NUCLEOTIDE SEQUENCE [LARGE SCALE GENOMIC DNA]</scope>
    <source>
        <strain evidence="3 4">UMB0416</strain>
    </source>
</reference>